<dbReference type="Proteomes" id="UP000239576">
    <property type="component" value="Unassembled WGS sequence"/>
</dbReference>
<organism evidence="1 2">
    <name type="scientific">Stenomitos frigidus ULC18</name>
    <dbReference type="NCBI Taxonomy" id="2107698"/>
    <lineage>
        <taxon>Bacteria</taxon>
        <taxon>Bacillati</taxon>
        <taxon>Cyanobacteriota</taxon>
        <taxon>Cyanophyceae</taxon>
        <taxon>Leptolyngbyales</taxon>
        <taxon>Leptolyngbyaceae</taxon>
        <taxon>Stenomitos</taxon>
    </lineage>
</organism>
<dbReference type="SUPFAM" id="SSF102588">
    <property type="entry name" value="LmbE-like"/>
    <property type="match status" value="1"/>
</dbReference>
<dbReference type="PANTHER" id="PTHR12993">
    <property type="entry name" value="N-ACETYLGLUCOSAMINYL-PHOSPHATIDYLINOSITOL DE-N-ACETYLASE-RELATED"/>
    <property type="match status" value="1"/>
</dbReference>
<dbReference type="InterPro" id="IPR024078">
    <property type="entry name" value="LmbE-like_dom_sf"/>
</dbReference>
<dbReference type="PANTHER" id="PTHR12993:SF29">
    <property type="entry name" value="BLR3841 PROTEIN"/>
    <property type="match status" value="1"/>
</dbReference>
<gene>
    <name evidence="1" type="ORF">C7B82_17010</name>
</gene>
<reference evidence="1 2" key="2">
    <citation type="submission" date="2018-03" db="EMBL/GenBank/DDBJ databases">
        <title>The ancient ancestry and fast evolution of plastids.</title>
        <authorList>
            <person name="Moore K.R."/>
            <person name="Magnabosco C."/>
            <person name="Momper L."/>
            <person name="Gold D.A."/>
            <person name="Bosak T."/>
            <person name="Fournier G.P."/>
        </authorList>
    </citation>
    <scope>NUCLEOTIDE SEQUENCE [LARGE SCALE GENOMIC DNA]</scope>
    <source>
        <strain evidence="1 2">ULC18</strain>
    </source>
</reference>
<accession>A0A2T1E357</accession>
<proteinExistence type="predicted"/>
<dbReference type="Pfam" id="PF02585">
    <property type="entry name" value="PIG-L"/>
    <property type="match status" value="1"/>
</dbReference>
<dbReference type="OrthoDB" id="9790023at2"/>
<keyword evidence="2" id="KW-1185">Reference proteome</keyword>
<comment type="caution">
    <text evidence="1">The sequence shown here is derived from an EMBL/GenBank/DDBJ whole genome shotgun (WGS) entry which is preliminary data.</text>
</comment>
<dbReference type="AlphaFoldDB" id="A0A2T1E357"/>
<name>A0A2T1E357_9CYAN</name>
<dbReference type="GO" id="GO:0016811">
    <property type="term" value="F:hydrolase activity, acting on carbon-nitrogen (but not peptide) bonds, in linear amides"/>
    <property type="evidence" value="ECO:0007669"/>
    <property type="project" value="TreeGrafter"/>
</dbReference>
<dbReference type="EMBL" id="PVWK01000097">
    <property type="protein sequence ID" value="PSB27177.1"/>
    <property type="molecule type" value="Genomic_DNA"/>
</dbReference>
<evidence type="ECO:0000313" key="1">
    <source>
        <dbReference type="EMBL" id="PSB27177.1"/>
    </source>
</evidence>
<dbReference type="Gene3D" id="3.40.50.10320">
    <property type="entry name" value="LmbE-like"/>
    <property type="match status" value="1"/>
</dbReference>
<dbReference type="InterPro" id="IPR003737">
    <property type="entry name" value="GlcNAc_PI_deacetylase-related"/>
</dbReference>
<evidence type="ECO:0000313" key="2">
    <source>
        <dbReference type="Proteomes" id="UP000239576"/>
    </source>
</evidence>
<sequence>MLPMVSQMPLLNAAALPLRSVQTITGSVLVVAPHPDDETLGCGGAIALLRTLGYPVQILVMSDGTMSHPRSLKYPTPRLQALREAETLEAMSILGVSEAAVTFLRLQDGSIPTSTSPGRQEVVARCRTWLEPLQPATIFLPWRADPHPDHRATWTLMRAALADFNEAPRMIEYPIWDWDPEQQGALANFTQVMGWRLDIRSMLETKQAAIAAYRSQTTNLIDDDPDGFQLTPEMLANFARPWEVYLEEMP</sequence>
<reference evidence="2" key="1">
    <citation type="submission" date="2018-02" db="EMBL/GenBank/DDBJ databases">
        <authorList>
            <person name="Moore K."/>
            <person name="Momper L."/>
        </authorList>
    </citation>
    <scope>NUCLEOTIDE SEQUENCE [LARGE SCALE GENOMIC DNA]</scope>
    <source>
        <strain evidence="2">ULC18</strain>
    </source>
</reference>
<protein>
    <submittedName>
        <fullName evidence="1">PIG-L domain-containing protein</fullName>
    </submittedName>
</protein>